<dbReference type="InterPro" id="IPR008271">
    <property type="entry name" value="Ser/Thr_kinase_AS"/>
</dbReference>
<dbReference type="EMBL" id="FOVF01000014">
    <property type="protein sequence ID" value="SFN32357.1"/>
    <property type="molecule type" value="Genomic_DNA"/>
</dbReference>
<keyword evidence="8" id="KW-0472">Membrane</keyword>
<evidence type="ECO:0000256" key="7">
    <source>
        <dbReference type="SAM" id="Coils"/>
    </source>
</evidence>
<dbReference type="Pfam" id="PF00069">
    <property type="entry name" value="Pkinase"/>
    <property type="match status" value="1"/>
</dbReference>
<dbReference type="SMART" id="SM00028">
    <property type="entry name" value="TPR"/>
    <property type="match status" value="6"/>
</dbReference>
<dbReference type="SMART" id="SM00220">
    <property type="entry name" value="S_TKc"/>
    <property type="match status" value="1"/>
</dbReference>
<dbReference type="GO" id="GO:0004674">
    <property type="term" value="F:protein serine/threonine kinase activity"/>
    <property type="evidence" value="ECO:0007669"/>
    <property type="project" value="UniProtKB-KW"/>
</dbReference>
<dbReference type="InterPro" id="IPR017441">
    <property type="entry name" value="Protein_kinase_ATP_BS"/>
</dbReference>
<keyword evidence="8" id="KW-1133">Transmembrane helix</keyword>
<reference evidence="10 11" key="1">
    <citation type="submission" date="2016-10" db="EMBL/GenBank/DDBJ databases">
        <authorList>
            <person name="de Groot N.N."/>
        </authorList>
    </citation>
    <scope>NUCLEOTIDE SEQUENCE [LARGE SCALE GENOMIC DNA]</scope>
    <source>
        <strain evidence="10 11">CGMCC 1.7659</strain>
    </source>
</reference>
<feature type="transmembrane region" description="Helical" evidence="8">
    <location>
        <begin position="399"/>
        <end position="420"/>
    </location>
</feature>
<dbReference type="InterPro" id="IPR000719">
    <property type="entry name" value="Prot_kinase_dom"/>
</dbReference>
<dbReference type="SUPFAM" id="SSF48452">
    <property type="entry name" value="TPR-like"/>
    <property type="match status" value="4"/>
</dbReference>
<evidence type="ECO:0000313" key="11">
    <source>
        <dbReference type="Proteomes" id="UP000198575"/>
    </source>
</evidence>
<feature type="repeat" description="TPR" evidence="5">
    <location>
        <begin position="622"/>
        <end position="655"/>
    </location>
</feature>
<dbReference type="Gene3D" id="3.30.200.20">
    <property type="entry name" value="Phosphorylase Kinase, domain 1"/>
    <property type="match status" value="1"/>
</dbReference>
<evidence type="ECO:0000256" key="4">
    <source>
        <dbReference type="ARBA" id="ARBA00022840"/>
    </source>
</evidence>
<feature type="domain" description="Protein kinase" evidence="9">
    <location>
        <begin position="86"/>
        <end position="374"/>
    </location>
</feature>
<evidence type="ECO:0000256" key="8">
    <source>
        <dbReference type="SAM" id="Phobius"/>
    </source>
</evidence>
<sequence length="973" mass="104981">MSTATERWAEVAALFDELAELEHAVRAQRLAALDESDPALAAEVRALLAADDTPNPLLDGELAGVVVGIPGVESPASAPAGKTGPWRLLRPLGEGGMGVVWLAERIDGAYEQQVAVKVLKRGMDTQAILRRFLQERRILARLNHPNIVRLVDGGMGEDERPYYVMDYVDGQSITRHAADHHLDVSARMRLLARVADAVAYAHAQLVIHRDLKPSNVLVDHQGEPRVLDFGIAKLIEESGEQTQTGTGLRVMSPAYAAPEQILGEPIGTATDVYALGLMLCELLVGQLPRQRRGSTPAQLALEASQEVTDRASTLAARLTGAQLQALYGETADPRQLSRMLSGDLDLIVATALQREPARRYATAAAFADDLRRWLDGRPIAARADSPGYRLKKFMRRHRLGVAASVIVAFSLIGGLGVALWQAQLARAEAQRADLERGKAERQLARSERVKDFILTLFREQDPISRASATARTPVALIRDGIAQIDSSLAGEPELRAQLLKDLGEIQISLDDREAARATLKRAWELQSSLSGADSIATAEVLAAYGDAVYAVGDVPASAALLRDALTKLRQAGAGNLPRAALAESSLANIELVEGSNAEAEKLARHGVEVFRETYGAEDIRVASRLGVLGKVQQEAGNYPDALASYREALAIVARNNGEDHVRTAMLRTNVGDILRVQHKYDEARVEYETALRIERAQLPDDHLFVGGTLLRLGDLQRRMGNLEAAEASFAESIAILGKTPSGQYAQALQTYGTLARAQGRFELAAQRYRKSFEAFQAATGDSVYTWITALLEVSALTAAERFVEADRLGADALAALARVSPDDRYNNTFAASVVGSLRLAESRFDDATPLLRRALEGVQAIYDKDHAEIAQARVALAAALLGQQESALRGEAAALIETAIETLTRAGDAGSEPMLGAAYLERSRFHEQGGNLDAARADVVAAMARLRTPEYAPKLRQAEALARKLGAPVGGRA</sequence>
<dbReference type="PANTHER" id="PTHR43289">
    <property type="entry name" value="MITOGEN-ACTIVATED PROTEIN KINASE KINASE KINASE 20-RELATED"/>
    <property type="match status" value="1"/>
</dbReference>
<keyword evidence="11" id="KW-1185">Reference proteome</keyword>
<organism evidence="10 11">
    <name type="scientific">Dokdonella immobilis</name>
    <dbReference type="NCBI Taxonomy" id="578942"/>
    <lineage>
        <taxon>Bacteria</taxon>
        <taxon>Pseudomonadati</taxon>
        <taxon>Pseudomonadota</taxon>
        <taxon>Gammaproteobacteria</taxon>
        <taxon>Lysobacterales</taxon>
        <taxon>Rhodanobacteraceae</taxon>
        <taxon>Dokdonella</taxon>
    </lineage>
</organism>
<dbReference type="PROSITE" id="PS00107">
    <property type="entry name" value="PROTEIN_KINASE_ATP"/>
    <property type="match status" value="1"/>
</dbReference>
<keyword evidence="2 6" id="KW-0547">Nucleotide-binding</keyword>
<feature type="coiled-coil region" evidence="7">
    <location>
        <begin position="417"/>
        <end position="449"/>
    </location>
</feature>
<dbReference type="InterPro" id="IPR011990">
    <property type="entry name" value="TPR-like_helical_dom_sf"/>
</dbReference>
<dbReference type="InterPro" id="IPR019734">
    <property type="entry name" value="TPR_rpt"/>
</dbReference>
<dbReference type="AlphaFoldDB" id="A0A1I4Y2U1"/>
<dbReference type="Pfam" id="PF13424">
    <property type="entry name" value="TPR_12"/>
    <property type="match status" value="2"/>
</dbReference>
<proteinExistence type="predicted"/>
<dbReference type="InterPro" id="IPR011009">
    <property type="entry name" value="Kinase-like_dom_sf"/>
</dbReference>
<dbReference type="PROSITE" id="PS50005">
    <property type="entry name" value="TPR"/>
    <property type="match status" value="1"/>
</dbReference>
<name>A0A1I4Y2U1_9GAMM</name>
<dbReference type="Proteomes" id="UP000198575">
    <property type="component" value="Unassembled WGS sequence"/>
</dbReference>
<keyword evidence="4 6" id="KW-0067">ATP-binding</keyword>
<evidence type="ECO:0000256" key="6">
    <source>
        <dbReference type="PROSITE-ProRule" id="PRU10141"/>
    </source>
</evidence>
<evidence type="ECO:0000256" key="5">
    <source>
        <dbReference type="PROSITE-ProRule" id="PRU00339"/>
    </source>
</evidence>
<dbReference type="SUPFAM" id="SSF56112">
    <property type="entry name" value="Protein kinase-like (PK-like)"/>
    <property type="match status" value="1"/>
</dbReference>
<evidence type="ECO:0000256" key="2">
    <source>
        <dbReference type="ARBA" id="ARBA00022741"/>
    </source>
</evidence>
<evidence type="ECO:0000313" key="10">
    <source>
        <dbReference type="EMBL" id="SFN32357.1"/>
    </source>
</evidence>
<keyword evidence="3 10" id="KW-0418">Kinase</keyword>
<dbReference type="PROSITE" id="PS00108">
    <property type="entry name" value="PROTEIN_KINASE_ST"/>
    <property type="match status" value="1"/>
</dbReference>
<keyword evidence="8" id="KW-0812">Transmembrane</keyword>
<dbReference type="PROSITE" id="PS50011">
    <property type="entry name" value="PROTEIN_KINASE_DOM"/>
    <property type="match status" value="1"/>
</dbReference>
<keyword evidence="10" id="KW-0723">Serine/threonine-protein kinase</keyword>
<dbReference type="Gene3D" id="1.10.510.10">
    <property type="entry name" value="Transferase(Phosphotransferase) domain 1"/>
    <property type="match status" value="1"/>
</dbReference>
<dbReference type="STRING" id="578942.SAMN05216289_11457"/>
<dbReference type="PANTHER" id="PTHR43289:SF34">
    <property type="entry name" value="SERINE_THREONINE-PROTEIN KINASE YBDM-RELATED"/>
    <property type="match status" value="1"/>
</dbReference>
<keyword evidence="7" id="KW-0175">Coiled coil</keyword>
<evidence type="ECO:0000259" key="9">
    <source>
        <dbReference type="PROSITE" id="PS50011"/>
    </source>
</evidence>
<dbReference type="GO" id="GO:0005524">
    <property type="term" value="F:ATP binding"/>
    <property type="evidence" value="ECO:0007669"/>
    <property type="project" value="UniProtKB-UniRule"/>
</dbReference>
<keyword evidence="5" id="KW-0802">TPR repeat</keyword>
<dbReference type="Gene3D" id="1.25.40.10">
    <property type="entry name" value="Tetratricopeptide repeat domain"/>
    <property type="match status" value="3"/>
</dbReference>
<dbReference type="RefSeq" id="WP_092407905.1">
    <property type="nucleotide sequence ID" value="NZ_FOVF01000014.1"/>
</dbReference>
<gene>
    <name evidence="10" type="ORF">SAMN05216289_11457</name>
</gene>
<dbReference type="OrthoDB" id="9783151at2"/>
<accession>A0A1I4Y2U1</accession>
<evidence type="ECO:0000256" key="3">
    <source>
        <dbReference type="ARBA" id="ARBA00022777"/>
    </source>
</evidence>
<dbReference type="CDD" id="cd14014">
    <property type="entry name" value="STKc_PknB_like"/>
    <property type="match status" value="1"/>
</dbReference>
<feature type="binding site" evidence="6">
    <location>
        <position position="117"/>
    </location>
    <ligand>
        <name>ATP</name>
        <dbReference type="ChEBI" id="CHEBI:30616"/>
    </ligand>
</feature>
<keyword evidence="1" id="KW-0808">Transferase</keyword>
<evidence type="ECO:0000256" key="1">
    <source>
        <dbReference type="ARBA" id="ARBA00022679"/>
    </source>
</evidence>
<protein>
    <submittedName>
        <fullName evidence="10">Serine/threonine protein kinase</fullName>
    </submittedName>
</protein>